<dbReference type="SUPFAM" id="SSF160104">
    <property type="entry name" value="Acetoacetate decarboxylase-like"/>
    <property type="match status" value="1"/>
</dbReference>
<dbReference type="AlphaFoldDB" id="A0A927R6T9"/>
<keyword evidence="2" id="KW-1185">Reference proteome</keyword>
<dbReference type="EMBL" id="JADBEB010000001">
    <property type="protein sequence ID" value="MBE1488789.1"/>
    <property type="molecule type" value="Genomic_DNA"/>
</dbReference>
<dbReference type="Proteomes" id="UP000649753">
    <property type="component" value="Unassembled WGS sequence"/>
</dbReference>
<dbReference type="InterPro" id="IPR023375">
    <property type="entry name" value="ADC_dom_sf"/>
</dbReference>
<comment type="caution">
    <text evidence="1">The sequence shown here is derived from an EMBL/GenBank/DDBJ whole genome shotgun (WGS) entry which is preliminary data.</text>
</comment>
<reference evidence="1" key="1">
    <citation type="submission" date="2020-10" db="EMBL/GenBank/DDBJ databases">
        <title>Sequencing the genomes of 1000 actinobacteria strains.</title>
        <authorList>
            <person name="Klenk H.-P."/>
        </authorList>
    </citation>
    <scope>NUCLEOTIDE SEQUENCE</scope>
    <source>
        <strain evidence="1">DSM 46832</strain>
    </source>
</reference>
<proteinExistence type="predicted"/>
<gene>
    <name evidence="1" type="ORF">H4W31_004427</name>
</gene>
<sequence length="220" mass="23875">MSQLVPPQLVVQCRMLHFGWIPADPEAVATLVPSGLRPLANRQVFMHQYVVDDAAQTSGLDTFSATCLGPELDEADASEPSGHSRWYAQHISSSPAVRAGVAARGAPVGTGRTSIEIDGRTLVAVTEVDGVELIRTTARIGLTSRRILRGHMRYVGVVAGRQTAVSYPYVFEPVTPFEVESLEFLAPEHPVFALRPANPLELLWGFYSPRSSFAFPGSEC</sequence>
<protein>
    <recommendedName>
        <fullName evidence="3">Acetoacetate decarboxylase</fullName>
    </recommendedName>
</protein>
<organism evidence="1 2">
    <name type="scientific">Plantactinospora soyae</name>
    <dbReference type="NCBI Taxonomy" id="1544732"/>
    <lineage>
        <taxon>Bacteria</taxon>
        <taxon>Bacillati</taxon>
        <taxon>Actinomycetota</taxon>
        <taxon>Actinomycetes</taxon>
        <taxon>Micromonosporales</taxon>
        <taxon>Micromonosporaceae</taxon>
        <taxon>Plantactinospora</taxon>
    </lineage>
</organism>
<dbReference type="RefSeq" id="WP_192768372.1">
    <property type="nucleotide sequence ID" value="NZ_JADBEB010000001.1"/>
</dbReference>
<evidence type="ECO:0000313" key="2">
    <source>
        <dbReference type="Proteomes" id="UP000649753"/>
    </source>
</evidence>
<evidence type="ECO:0000313" key="1">
    <source>
        <dbReference type="EMBL" id="MBE1488789.1"/>
    </source>
</evidence>
<accession>A0A927R6T9</accession>
<name>A0A927R6T9_9ACTN</name>
<evidence type="ECO:0008006" key="3">
    <source>
        <dbReference type="Google" id="ProtNLM"/>
    </source>
</evidence>